<keyword evidence="5" id="KW-1185">Reference proteome</keyword>
<dbReference type="Proteomes" id="UP001500449">
    <property type="component" value="Unassembled WGS sequence"/>
</dbReference>
<dbReference type="EMBL" id="BAAAQK010000019">
    <property type="protein sequence ID" value="GAA1864710.1"/>
    <property type="molecule type" value="Genomic_DNA"/>
</dbReference>
<dbReference type="PANTHER" id="PTHR33121">
    <property type="entry name" value="CYCLIC DI-GMP PHOSPHODIESTERASE PDEF"/>
    <property type="match status" value="1"/>
</dbReference>
<name>A0ABN2NEY0_9PSEU</name>
<sequence length="558" mass="57492">MVDDGSLAVSYSRAEGIRPFFAPQANLVTGAVVGIAIQPRPRDPGMAEVVAATAATPGRAALDVGAVAGGIRRAAELGVRLPLHVDLLADTVADDGGALEALHDTVREAALNPADLTIEIGPPLGDAWDEHAVLAGARALRARGYRIGVAGVGEHDHPLALIARLAPDQVTLDPCLVVDLDTDPGGQVVLDAVTRLCRRIGAEPVATGIGSAADLEALRRHGLRIGRGPLLGDATRRPVTRLAAALPVPAPVIRPAARRSAGPSSLVEFVRPAVTLAETAPGDEARALFRTSPELGTVVLTTASQRPVATLERDRFLLGVSGRFGHALFAGRPARELADPPRVLPLGADPAEALELVREADPRRAHDDIVVVDEFGRCRGVARVADLMTAMAGLQYDRALALHPVTGLPGVPALTEALEDRLTAGQGAGIGLVTADLLPLGRGGFEAVVDGQRRVARAVLDTVPRFPGSLAAHGVGDDLVVVTDLEAPPAFDAAFRSALARRDAPAVVTAWLRHPPGVPTGAADVARELARLRAHAAGFGPGAAVSAAAGEPPRPLAG</sequence>
<feature type="domain" description="CBS" evidence="3">
    <location>
        <begin position="337"/>
        <end position="400"/>
    </location>
</feature>
<gene>
    <name evidence="4" type="ORF">GCM10009836_51310</name>
</gene>
<dbReference type="SUPFAM" id="SSF141868">
    <property type="entry name" value="EAL domain-like"/>
    <property type="match status" value="1"/>
</dbReference>
<feature type="domain" description="EAL" evidence="2">
    <location>
        <begin position="1"/>
        <end position="248"/>
    </location>
</feature>
<dbReference type="SUPFAM" id="SSF54631">
    <property type="entry name" value="CBS-domain pair"/>
    <property type="match status" value="1"/>
</dbReference>
<evidence type="ECO:0000313" key="5">
    <source>
        <dbReference type="Proteomes" id="UP001500449"/>
    </source>
</evidence>
<dbReference type="SMART" id="SM00052">
    <property type="entry name" value="EAL"/>
    <property type="match status" value="1"/>
</dbReference>
<dbReference type="PROSITE" id="PS50883">
    <property type="entry name" value="EAL"/>
    <property type="match status" value="1"/>
</dbReference>
<accession>A0ABN2NEY0</accession>
<keyword evidence="1" id="KW-0129">CBS domain</keyword>
<protein>
    <submittedName>
        <fullName evidence="4">GGDEF domain-containing protein</fullName>
    </submittedName>
</protein>
<dbReference type="PANTHER" id="PTHR33121:SF70">
    <property type="entry name" value="SIGNALING PROTEIN YKOW"/>
    <property type="match status" value="1"/>
</dbReference>
<evidence type="ECO:0000259" key="3">
    <source>
        <dbReference type="PROSITE" id="PS51371"/>
    </source>
</evidence>
<dbReference type="Gene3D" id="3.20.20.450">
    <property type="entry name" value="EAL domain"/>
    <property type="match status" value="1"/>
</dbReference>
<dbReference type="InterPro" id="IPR050706">
    <property type="entry name" value="Cyclic-di-GMP_PDE-like"/>
</dbReference>
<dbReference type="Pfam" id="PF00563">
    <property type="entry name" value="EAL"/>
    <property type="match status" value="1"/>
</dbReference>
<dbReference type="InterPro" id="IPR000644">
    <property type="entry name" value="CBS_dom"/>
</dbReference>
<dbReference type="RefSeq" id="WP_344422178.1">
    <property type="nucleotide sequence ID" value="NZ_BAAAQK010000019.1"/>
</dbReference>
<dbReference type="PROSITE" id="PS51371">
    <property type="entry name" value="CBS"/>
    <property type="match status" value="1"/>
</dbReference>
<evidence type="ECO:0000259" key="2">
    <source>
        <dbReference type="PROSITE" id="PS50883"/>
    </source>
</evidence>
<evidence type="ECO:0000313" key="4">
    <source>
        <dbReference type="EMBL" id="GAA1864710.1"/>
    </source>
</evidence>
<dbReference type="InterPro" id="IPR035919">
    <property type="entry name" value="EAL_sf"/>
</dbReference>
<evidence type="ECO:0000256" key="1">
    <source>
        <dbReference type="PROSITE-ProRule" id="PRU00703"/>
    </source>
</evidence>
<organism evidence="4 5">
    <name type="scientific">Pseudonocardia ailaonensis</name>
    <dbReference type="NCBI Taxonomy" id="367279"/>
    <lineage>
        <taxon>Bacteria</taxon>
        <taxon>Bacillati</taxon>
        <taxon>Actinomycetota</taxon>
        <taxon>Actinomycetes</taxon>
        <taxon>Pseudonocardiales</taxon>
        <taxon>Pseudonocardiaceae</taxon>
        <taxon>Pseudonocardia</taxon>
    </lineage>
</organism>
<dbReference type="InterPro" id="IPR046342">
    <property type="entry name" value="CBS_dom_sf"/>
</dbReference>
<comment type="caution">
    <text evidence="4">The sequence shown here is derived from an EMBL/GenBank/DDBJ whole genome shotgun (WGS) entry which is preliminary data.</text>
</comment>
<reference evidence="4 5" key="1">
    <citation type="journal article" date="2019" name="Int. J. Syst. Evol. Microbiol.">
        <title>The Global Catalogue of Microorganisms (GCM) 10K type strain sequencing project: providing services to taxonomists for standard genome sequencing and annotation.</title>
        <authorList>
            <consortium name="The Broad Institute Genomics Platform"/>
            <consortium name="The Broad Institute Genome Sequencing Center for Infectious Disease"/>
            <person name="Wu L."/>
            <person name="Ma J."/>
        </authorList>
    </citation>
    <scope>NUCLEOTIDE SEQUENCE [LARGE SCALE GENOMIC DNA]</scope>
    <source>
        <strain evidence="4 5">JCM 16009</strain>
    </source>
</reference>
<proteinExistence type="predicted"/>
<dbReference type="InterPro" id="IPR001633">
    <property type="entry name" value="EAL_dom"/>
</dbReference>